<keyword evidence="2" id="KW-0234">DNA repair</keyword>
<dbReference type="HAMAP" id="MF_00984">
    <property type="entry name" value="SSB"/>
    <property type="match status" value="1"/>
</dbReference>
<keyword evidence="2" id="KW-0227">DNA damage</keyword>
<feature type="region of interest" description="Disordered" evidence="4">
    <location>
        <begin position="132"/>
        <end position="182"/>
    </location>
</feature>
<evidence type="ECO:0000313" key="5">
    <source>
        <dbReference type="EMBL" id="AFI03726.1"/>
    </source>
</evidence>
<dbReference type="NCBIfam" id="TIGR00621">
    <property type="entry name" value="ssb"/>
    <property type="match status" value="1"/>
</dbReference>
<dbReference type="AlphaFoldDB" id="I0ELA7"/>
<dbReference type="Proteomes" id="UP000005010">
    <property type="component" value="Chromosome"/>
</dbReference>
<keyword evidence="6" id="KW-1185">Reference proteome</keyword>
<sequence length="182" mass="20425">MYNKVIMVGRLTRNVELKYLPSGSAAATIGLATNRRFKKQDGTQGEEVCFIDVRLFGRTAEIANQFLSKGSSVLVEGRLTLESWTDQMGKKNSRHTITADTLQFMDKKPTEEQAHHDNSSFGVNSYNNAYTAPSHDSFTKQSPSNSYSNYQGAYTQEKPQAQPAKYQNSVPEINIDEEEIPF</sequence>
<dbReference type="InterPro" id="IPR012340">
    <property type="entry name" value="NA-bd_OB-fold"/>
</dbReference>
<dbReference type="InterPro" id="IPR000424">
    <property type="entry name" value="Primosome_PriB/ssb"/>
</dbReference>
<dbReference type="PATRIC" id="fig|182217.3.peg.460"/>
<proteinExistence type="inferred from homology"/>
<organism evidence="5 6">
    <name type="scientific">Helicobacter cetorum (strain ATCC BAA-429 / MIT 00-7128)</name>
    <dbReference type="NCBI Taxonomy" id="182217"/>
    <lineage>
        <taxon>Bacteria</taxon>
        <taxon>Pseudomonadati</taxon>
        <taxon>Campylobacterota</taxon>
        <taxon>Epsilonproteobacteria</taxon>
        <taxon>Campylobacterales</taxon>
        <taxon>Helicobacteraceae</taxon>
        <taxon>Helicobacter</taxon>
    </lineage>
</organism>
<dbReference type="GO" id="GO:0006260">
    <property type="term" value="P:DNA replication"/>
    <property type="evidence" value="ECO:0007669"/>
    <property type="project" value="UniProtKB-UniRule"/>
</dbReference>
<dbReference type="KEGG" id="hce:HCW_02215"/>
<keyword evidence="2" id="KW-0233">DNA recombination</keyword>
<comment type="function">
    <text evidence="2">Plays an important role in DNA replication, recombination and repair. Binds to ssDNA and to an array of partner proteins to recruit them to their sites of action during DNA metabolism.</text>
</comment>
<dbReference type="PANTHER" id="PTHR10302">
    <property type="entry name" value="SINGLE-STRANDED DNA-BINDING PROTEIN"/>
    <property type="match status" value="1"/>
</dbReference>
<comment type="subunit">
    <text evidence="2">Homotetramer.</text>
</comment>
<accession>I0ELA7</accession>
<dbReference type="GO" id="GO:0003697">
    <property type="term" value="F:single-stranded DNA binding"/>
    <property type="evidence" value="ECO:0007669"/>
    <property type="project" value="UniProtKB-UniRule"/>
</dbReference>
<reference evidence="6" key="1">
    <citation type="submission" date="2012-04" db="EMBL/GenBank/DDBJ databases">
        <title>Complete genome sequence of Helicobacter cetorum strain MIT 00-7128.</title>
        <authorList>
            <person name="Kersulyte D."/>
            <person name="Berg D.E."/>
        </authorList>
    </citation>
    <scope>NUCLEOTIDE SEQUENCE [LARGE SCALE GENOMIC DNA]</scope>
    <source>
        <strain evidence="6">MIT 00-7128</strain>
    </source>
</reference>
<dbReference type="eggNOG" id="COG0629">
    <property type="taxonomic scope" value="Bacteria"/>
</dbReference>
<dbReference type="HOGENOM" id="CLU_078758_0_1_7"/>
<dbReference type="GO" id="GO:0006281">
    <property type="term" value="P:DNA repair"/>
    <property type="evidence" value="ECO:0007669"/>
    <property type="project" value="UniProtKB-UniRule"/>
</dbReference>
<dbReference type="NCBIfam" id="NF006297">
    <property type="entry name" value="PRK08486.1"/>
    <property type="match status" value="1"/>
</dbReference>
<dbReference type="Gene3D" id="2.40.50.140">
    <property type="entry name" value="Nucleic acid-binding proteins"/>
    <property type="match status" value="1"/>
</dbReference>
<evidence type="ECO:0000256" key="3">
    <source>
        <dbReference type="RuleBase" id="RU000524"/>
    </source>
</evidence>
<evidence type="ECO:0000256" key="4">
    <source>
        <dbReference type="SAM" id="MobiDB-lite"/>
    </source>
</evidence>
<dbReference type="PROSITE" id="PS50935">
    <property type="entry name" value="SSB"/>
    <property type="match status" value="1"/>
</dbReference>
<protein>
    <recommendedName>
        <fullName evidence="2 3">Single-stranded DNA-binding protein</fullName>
        <shortName evidence="2">SSB</shortName>
    </recommendedName>
</protein>
<dbReference type="Pfam" id="PF00436">
    <property type="entry name" value="SSB"/>
    <property type="match status" value="1"/>
</dbReference>
<dbReference type="RefSeq" id="WP_014660598.1">
    <property type="nucleotide sequence ID" value="NC_017737.1"/>
</dbReference>
<comment type="caution">
    <text evidence="2">Lacks conserved residue(s) required for the propagation of feature annotation.</text>
</comment>
<keyword evidence="1 2" id="KW-0238">DNA-binding</keyword>
<dbReference type="GO" id="GO:0009295">
    <property type="term" value="C:nucleoid"/>
    <property type="evidence" value="ECO:0007669"/>
    <property type="project" value="TreeGrafter"/>
</dbReference>
<name>I0ELA7_HELC0</name>
<feature type="short sequence motif" description="Important for interaction with partner proteins" evidence="2">
    <location>
        <begin position="177"/>
        <end position="182"/>
    </location>
</feature>
<dbReference type="InterPro" id="IPR011344">
    <property type="entry name" value="ssDNA-bd"/>
</dbReference>
<evidence type="ECO:0000256" key="2">
    <source>
        <dbReference type="HAMAP-Rule" id="MF_00984"/>
    </source>
</evidence>
<gene>
    <name evidence="5" type="ordered locus">HCW_02215</name>
</gene>
<dbReference type="GO" id="GO:0006310">
    <property type="term" value="P:DNA recombination"/>
    <property type="evidence" value="ECO:0007669"/>
    <property type="project" value="UniProtKB-UniRule"/>
</dbReference>
<feature type="compositionally biased region" description="Polar residues" evidence="4">
    <location>
        <begin position="132"/>
        <end position="171"/>
    </location>
</feature>
<dbReference type="PANTHER" id="PTHR10302:SF27">
    <property type="entry name" value="SINGLE-STRANDED DNA-BINDING PROTEIN"/>
    <property type="match status" value="1"/>
</dbReference>
<evidence type="ECO:0000313" key="6">
    <source>
        <dbReference type="Proteomes" id="UP000005010"/>
    </source>
</evidence>
<evidence type="ECO:0000256" key="1">
    <source>
        <dbReference type="ARBA" id="ARBA00023125"/>
    </source>
</evidence>
<dbReference type="STRING" id="182217.HCW_02215"/>
<dbReference type="SUPFAM" id="SSF50249">
    <property type="entry name" value="Nucleic acid-binding proteins"/>
    <property type="match status" value="1"/>
</dbReference>
<dbReference type="CDD" id="cd04496">
    <property type="entry name" value="SSB_OBF"/>
    <property type="match status" value="1"/>
</dbReference>
<keyword evidence="2" id="KW-0235">DNA replication</keyword>
<dbReference type="EMBL" id="CP003479">
    <property type="protein sequence ID" value="AFI03726.1"/>
    <property type="molecule type" value="Genomic_DNA"/>
</dbReference>